<name>A0A8J4WRY4_CLAMG</name>
<organism evidence="2 3">
    <name type="scientific">Clarias magur</name>
    <name type="common">Asian catfish</name>
    <name type="synonym">Macropteronotus magur</name>
    <dbReference type="NCBI Taxonomy" id="1594786"/>
    <lineage>
        <taxon>Eukaryota</taxon>
        <taxon>Metazoa</taxon>
        <taxon>Chordata</taxon>
        <taxon>Craniata</taxon>
        <taxon>Vertebrata</taxon>
        <taxon>Euteleostomi</taxon>
        <taxon>Actinopterygii</taxon>
        <taxon>Neopterygii</taxon>
        <taxon>Teleostei</taxon>
        <taxon>Ostariophysi</taxon>
        <taxon>Siluriformes</taxon>
        <taxon>Clariidae</taxon>
        <taxon>Clarias</taxon>
    </lineage>
</organism>
<comment type="caution">
    <text evidence="2">The sequence shown here is derived from an EMBL/GenBank/DDBJ whole genome shotgun (WGS) entry which is preliminary data.</text>
</comment>
<dbReference type="Proteomes" id="UP000727407">
    <property type="component" value="Unassembled WGS sequence"/>
</dbReference>
<sequence>MIRAVDLGVYSGHFQSFPSGIYEQSSEKGWGTANPRQSDRDARMDSELMTGGPLVLA</sequence>
<dbReference type="EMBL" id="QNUK01000986">
    <property type="protein sequence ID" value="KAF5888419.1"/>
    <property type="molecule type" value="Genomic_DNA"/>
</dbReference>
<evidence type="ECO:0000256" key="1">
    <source>
        <dbReference type="SAM" id="MobiDB-lite"/>
    </source>
</evidence>
<accession>A0A8J4WRY4</accession>
<gene>
    <name evidence="2" type="primary">Cd226</name>
    <name evidence="2" type="ORF">DAT39_021852</name>
</gene>
<keyword evidence="3" id="KW-1185">Reference proteome</keyword>
<feature type="compositionally biased region" description="Basic and acidic residues" evidence="1">
    <location>
        <begin position="37"/>
        <end position="46"/>
    </location>
</feature>
<evidence type="ECO:0000313" key="3">
    <source>
        <dbReference type="Proteomes" id="UP000727407"/>
    </source>
</evidence>
<feature type="region of interest" description="Disordered" evidence="1">
    <location>
        <begin position="23"/>
        <end position="57"/>
    </location>
</feature>
<protein>
    <submittedName>
        <fullName evidence="2">Antigen like protein</fullName>
    </submittedName>
</protein>
<reference evidence="2" key="1">
    <citation type="submission" date="2020-07" db="EMBL/GenBank/DDBJ databases">
        <title>Clarias magur genome sequencing, assembly and annotation.</title>
        <authorList>
            <person name="Kushwaha B."/>
            <person name="Kumar R."/>
            <person name="Das P."/>
            <person name="Joshi C.G."/>
            <person name="Kumar D."/>
            <person name="Nagpure N.S."/>
            <person name="Pandey M."/>
            <person name="Agarwal S."/>
            <person name="Srivastava S."/>
            <person name="Singh M."/>
            <person name="Sahoo L."/>
            <person name="Jayasankar P."/>
            <person name="Meher P.K."/>
            <person name="Koringa P.G."/>
            <person name="Iquebal M.A."/>
            <person name="Das S.P."/>
            <person name="Bit A."/>
            <person name="Patnaik S."/>
            <person name="Patel N."/>
            <person name="Shah T.M."/>
            <person name="Hinsu A."/>
            <person name="Jena J.K."/>
        </authorList>
    </citation>
    <scope>NUCLEOTIDE SEQUENCE</scope>
    <source>
        <strain evidence="2">CIFAMagur01</strain>
        <tissue evidence="2">Testis</tissue>
    </source>
</reference>
<proteinExistence type="predicted"/>
<evidence type="ECO:0000313" key="2">
    <source>
        <dbReference type="EMBL" id="KAF5888419.1"/>
    </source>
</evidence>
<dbReference type="AlphaFoldDB" id="A0A8J4WRY4"/>